<dbReference type="RefSeq" id="WP_015756749.1">
    <property type="nucleotide sequence ID" value="NC_013216.1"/>
</dbReference>
<keyword evidence="4 6" id="KW-1133">Transmembrane helix</keyword>
<proteinExistence type="predicted"/>
<feature type="transmembrane region" description="Helical" evidence="6">
    <location>
        <begin position="66"/>
        <end position="86"/>
    </location>
</feature>
<evidence type="ECO:0000256" key="7">
    <source>
        <dbReference type="SAM" id="SignalP"/>
    </source>
</evidence>
<evidence type="ECO:0000313" key="10">
    <source>
        <dbReference type="Proteomes" id="UP000002217"/>
    </source>
</evidence>
<evidence type="ECO:0000259" key="8">
    <source>
        <dbReference type="Pfam" id="PF13190"/>
    </source>
</evidence>
<reference evidence="9 10" key="1">
    <citation type="journal article" date="2009" name="Stand. Genomic Sci.">
        <title>Complete genome sequence of Desulfotomaculum acetoxidans type strain (5575).</title>
        <authorList>
            <person name="Spring S."/>
            <person name="Lapidus A."/>
            <person name="Schroder M."/>
            <person name="Gleim D."/>
            <person name="Sims D."/>
            <person name="Meincke L."/>
            <person name="Glavina Del Rio T."/>
            <person name="Tice H."/>
            <person name="Copeland A."/>
            <person name="Cheng J.F."/>
            <person name="Lucas S."/>
            <person name="Chen F."/>
            <person name="Nolan M."/>
            <person name="Bruce D."/>
            <person name="Goodwin L."/>
            <person name="Pitluck S."/>
            <person name="Ivanova N."/>
            <person name="Mavromatis K."/>
            <person name="Mikhailova N."/>
            <person name="Pati A."/>
            <person name="Chen A."/>
            <person name="Palaniappan K."/>
            <person name="Land M."/>
            <person name="Hauser L."/>
            <person name="Chang Y.J."/>
            <person name="Jeffries C.D."/>
            <person name="Chain P."/>
            <person name="Saunders E."/>
            <person name="Brettin T."/>
            <person name="Detter J.C."/>
            <person name="Goker M."/>
            <person name="Bristow J."/>
            <person name="Eisen J.A."/>
            <person name="Markowitz V."/>
            <person name="Hugenholtz P."/>
            <person name="Kyrpides N.C."/>
            <person name="Klenk H.P."/>
            <person name="Han C."/>
        </authorList>
    </citation>
    <scope>NUCLEOTIDE SEQUENCE [LARGE SCALE GENOMIC DNA]</scope>
    <source>
        <strain evidence="10">ATCC 49208 / DSM 771 / VKM B-1644</strain>
    </source>
</reference>
<dbReference type="EMBL" id="CP001720">
    <property type="protein sequence ID" value="ACV62034.1"/>
    <property type="molecule type" value="Genomic_DNA"/>
</dbReference>
<dbReference type="OrthoDB" id="1725146at2"/>
<name>C8W4G6_DESAS</name>
<comment type="subcellular location">
    <subcellularLocation>
        <location evidence="1">Cell membrane</location>
    </subcellularLocation>
</comment>
<evidence type="ECO:0000313" key="9">
    <source>
        <dbReference type="EMBL" id="ACV62034.1"/>
    </source>
</evidence>
<dbReference type="Pfam" id="PF13190">
    <property type="entry name" value="PDGLE"/>
    <property type="match status" value="1"/>
</dbReference>
<gene>
    <name evidence="9" type="ordered locus">Dtox_1149</name>
</gene>
<accession>C8W4G6</accession>
<feature type="signal peptide" evidence="7">
    <location>
        <begin position="1"/>
        <end position="25"/>
    </location>
</feature>
<dbReference type="HOGENOM" id="CLU_137910_1_1_9"/>
<evidence type="ECO:0000256" key="1">
    <source>
        <dbReference type="ARBA" id="ARBA00004236"/>
    </source>
</evidence>
<evidence type="ECO:0000256" key="6">
    <source>
        <dbReference type="SAM" id="Phobius"/>
    </source>
</evidence>
<dbReference type="InterPro" id="IPR025937">
    <property type="entry name" value="PDGLE_dom"/>
</dbReference>
<feature type="chain" id="PRO_5039690239" description="PDGLE domain-containing protein" evidence="7">
    <location>
        <begin position="26"/>
        <end position="101"/>
    </location>
</feature>
<evidence type="ECO:0000256" key="4">
    <source>
        <dbReference type="ARBA" id="ARBA00022989"/>
    </source>
</evidence>
<sequence length="101" mass="10630">MKKLLLASFIVALLVAALLSPFASSSPDGLERVAEDKGFLEKGEGHNLISSPLPDYLIPGISDERLSTSAAGIAGTLITFGFLYGFGRMIAKKDNQGKMSG</sequence>
<feature type="domain" description="PDGLE" evidence="8">
    <location>
        <begin position="2"/>
        <end position="91"/>
    </location>
</feature>
<dbReference type="STRING" id="485916.Dtox_1149"/>
<dbReference type="GO" id="GO:0005886">
    <property type="term" value="C:plasma membrane"/>
    <property type="evidence" value="ECO:0007669"/>
    <property type="project" value="UniProtKB-SubCell"/>
</dbReference>
<keyword evidence="3 6" id="KW-0812">Transmembrane</keyword>
<keyword evidence="2" id="KW-1003">Cell membrane</keyword>
<dbReference type="AlphaFoldDB" id="C8W4G6"/>
<organism evidence="9 10">
    <name type="scientific">Desulfofarcimen acetoxidans (strain ATCC 49208 / DSM 771 / KCTC 5769 / VKM B-1644 / 5575)</name>
    <name type="common">Desulfotomaculum acetoxidans</name>
    <dbReference type="NCBI Taxonomy" id="485916"/>
    <lineage>
        <taxon>Bacteria</taxon>
        <taxon>Bacillati</taxon>
        <taxon>Bacillota</taxon>
        <taxon>Clostridia</taxon>
        <taxon>Eubacteriales</taxon>
        <taxon>Peptococcaceae</taxon>
        <taxon>Desulfofarcimen</taxon>
    </lineage>
</organism>
<evidence type="ECO:0000256" key="3">
    <source>
        <dbReference type="ARBA" id="ARBA00022692"/>
    </source>
</evidence>
<protein>
    <recommendedName>
        <fullName evidence="8">PDGLE domain-containing protein</fullName>
    </recommendedName>
</protein>
<evidence type="ECO:0000256" key="2">
    <source>
        <dbReference type="ARBA" id="ARBA00022475"/>
    </source>
</evidence>
<dbReference type="eggNOG" id="COG0310">
    <property type="taxonomic scope" value="Bacteria"/>
</dbReference>
<keyword evidence="7" id="KW-0732">Signal</keyword>
<keyword evidence="10" id="KW-1185">Reference proteome</keyword>
<evidence type="ECO:0000256" key="5">
    <source>
        <dbReference type="ARBA" id="ARBA00023136"/>
    </source>
</evidence>
<dbReference type="Proteomes" id="UP000002217">
    <property type="component" value="Chromosome"/>
</dbReference>
<keyword evidence="5 6" id="KW-0472">Membrane</keyword>
<dbReference type="KEGG" id="dae:Dtox_1149"/>